<proteinExistence type="predicted"/>
<comment type="caution">
    <text evidence="1">The sequence shown here is derived from an EMBL/GenBank/DDBJ whole genome shotgun (WGS) entry which is preliminary data.</text>
</comment>
<name>A0A5A7SEI3_9NOCA</name>
<dbReference type="AlphaFoldDB" id="A0A5A7SEI3"/>
<keyword evidence="2" id="KW-1185">Reference proteome</keyword>
<dbReference type="Proteomes" id="UP000322244">
    <property type="component" value="Unassembled WGS sequence"/>
</dbReference>
<organism evidence="1 2">
    <name type="scientific">Antrihabitans cavernicola</name>
    <dbReference type="NCBI Taxonomy" id="2495913"/>
    <lineage>
        <taxon>Bacteria</taxon>
        <taxon>Bacillati</taxon>
        <taxon>Actinomycetota</taxon>
        <taxon>Actinomycetes</taxon>
        <taxon>Mycobacteriales</taxon>
        <taxon>Nocardiaceae</taxon>
        <taxon>Antrihabitans</taxon>
    </lineage>
</organism>
<evidence type="ECO:0000313" key="2">
    <source>
        <dbReference type="Proteomes" id="UP000322244"/>
    </source>
</evidence>
<evidence type="ECO:0000313" key="1">
    <source>
        <dbReference type="EMBL" id="KAA0024508.1"/>
    </source>
</evidence>
<accession>A0A5A7SEI3</accession>
<protein>
    <submittedName>
        <fullName evidence="1">Uncharacterized protein</fullName>
    </submittedName>
</protein>
<dbReference type="OrthoDB" id="3629104at2"/>
<gene>
    <name evidence="1" type="ORF">FOY51_00645</name>
</gene>
<reference evidence="1 2" key="1">
    <citation type="submission" date="2019-07" db="EMBL/GenBank/DDBJ databases">
        <title>Rhodococcus cavernicolus sp. nov., isolated from a cave.</title>
        <authorList>
            <person name="Lee S.D."/>
        </authorList>
    </citation>
    <scope>NUCLEOTIDE SEQUENCE [LARGE SCALE GENOMIC DNA]</scope>
    <source>
        <strain evidence="1 2">C1-24</strain>
    </source>
</reference>
<dbReference type="RefSeq" id="WP_149428283.1">
    <property type="nucleotide sequence ID" value="NZ_VLNY01000001.1"/>
</dbReference>
<dbReference type="EMBL" id="VLNY01000001">
    <property type="protein sequence ID" value="KAA0024508.1"/>
    <property type="molecule type" value="Genomic_DNA"/>
</dbReference>
<sequence>MACSSCDTATDHCHGTLIVHTGNIAECTEDGCVELDRLRHAFVVDCFDLAGGCSCLDLIAARRAS</sequence>